<feature type="region of interest" description="Disordered" evidence="1">
    <location>
        <begin position="36"/>
        <end position="75"/>
    </location>
</feature>
<evidence type="ECO:0000313" key="3">
    <source>
        <dbReference type="EMBL" id="MBU5678197.1"/>
    </source>
</evidence>
<dbReference type="EMBL" id="JAHLQK010000009">
    <property type="protein sequence ID" value="MBU5678197.1"/>
    <property type="molecule type" value="Genomic_DNA"/>
</dbReference>
<dbReference type="InterPro" id="IPR025164">
    <property type="entry name" value="Toastrack_DUF4097"/>
</dbReference>
<proteinExistence type="predicted"/>
<gene>
    <name evidence="3" type="ORF">KQI88_17445</name>
</gene>
<dbReference type="RefSeq" id="WP_216419563.1">
    <property type="nucleotide sequence ID" value="NZ_JAHLQK010000009.1"/>
</dbReference>
<feature type="compositionally biased region" description="Polar residues" evidence="1">
    <location>
        <begin position="36"/>
        <end position="51"/>
    </location>
</feature>
<sequence length="423" mass="47353">MGEERLIILKLLEQGKITESEAEQLLDALGDMEYDQATQEASNTFNPSKVNLSKDKDNTYTKHENRESQSNAGKSRDFEEILESIGKRFETIGEQLEDKMDVFGEQFGKKMVNLGSIFAEKSINFAEKIIDVVDKAVDSDTFINVDLFGSNKCYEEIIEKKLSDIDQVSLQFEAYNGNISIVRWNEPMIKVTAYISAKEGKYDANKPILDLREDGNILCFYPKEIDGIGIKLKIMIPDQTYNLVKAQSKNGSITVENLNCNKLFLQTKNGSITLNHVETKEDTSCTTTNSKIIIENCKAQNLLAATKNGKIVIDNSSIKRIEGLTSNSKITIKDIEYNQLQSLSLKTTNSKIEVIGSLPKNAGVQFDASTTHGNINIGLPVVYVENIKNYSNHRVTARTPAFDTCETIAHIKAYTTNSTIYLF</sequence>
<accession>A0ABS6G910</accession>
<organism evidence="3 4">
    <name type="scientific">Alkaliphilus flagellatus</name>
    <dbReference type="NCBI Taxonomy" id="2841507"/>
    <lineage>
        <taxon>Bacteria</taxon>
        <taxon>Bacillati</taxon>
        <taxon>Bacillota</taxon>
        <taxon>Clostridia</taxon>
        <taxon>Peptostreptococcales</taxon>
        <taxon>Natronincolaceae</taxon>
        <taxon>Alkaliphilus</taxon>
    </lineage>
</organism>
<comment type="caution">
    <text evidence="3">The sequence shown here is derived from an EMBL/GenBank/DDBJ whole genome shotgun (WGS) entry which is preliminary data.</text>
</comment>
<evidence type="ECO:0000259" key="2">
    <source>
        <dbReference type="Pfam" id="PF13349"/>
    </source>
</evidence>
<feature type="domain" description="DUF4097" evidence="2">
    <location>
        <begin position="231"/>
        <end position="379"/>
    </location>
</feature>
<evidence type="ECO:0000256" key="1">
    <source>
        <dbReference type="SAM" id="MobiDB-lite"/>
    </source>
</evidence>
<name>A0ABS6G910_9FIRM</name>
<evidence type="ECO:0000313" key="4">
    <source>
        <dbReference type="Proteomes" id="UP000779508"/>
    </source>
</evidence>
<reference evidence="3 4" key="1">
    <citation type="submission" date="2021-06" db="EMBL/GenBank/DDBJ databases">
        <authorList>
            <person name="Sun Q."/>
            <person name="Li D."/>
        </authorList>
    </citation>
    <scope>NUCLEOTIDE SEQUENCE [LARGE SCALE GENOMIC DNA]</scope>
    <source>
        <strain evidence="3 4">MSJ-5</strain>
    </source>
</reference>
<keyword evidence="4" id="KW-1185">Reference proteome</keyword>
<feature type="compositionally biased region" description="Basic and acidic residues" evidence="1">
    <location>
        <begin position="52"/>
        <end position="67"/>
    </location>
</feature>
<dbReference type="Pfam" id="PF13349">
    <property type="entry name" value="DUF4097"/>
    <property type="match status" value="1"/>
</dbReference>
<protein>
    <submittedName>
        <fullName evidence="3">DUF4097 family beta strand repeat protein</fullName>
    </submittedName>
</protein>
<dbReference type="Proteomes" id="UP000779508">
    <property type="component" value="Unassembled WGS sequence"/>
</dbReference>